<dbReference type="GO" id="GO:0033540">
    <property type="term" value="P:fatty acid beta-oxidation using acyl-CoA oxidase"/>
    <property type="evidence" value="ECO:0007669"/>
    <property type="project" value="TreeGrafter"/>
</dbReference>
<reference evidence="1 2" key="1">
    <citation type="journal article" date="2019" name="Nat. Ecol. Evol.">
        <title>Megaphylogeny resolves global patterns of mushroom evolution.</title>
        <authorList>
            <person name="Varga T."/>
            <person name="Krizsan K."/>
            <person name="Foldi C."/>
            <person name="Dima B."/>
            <person name="Sanchez-Garcia M."/>
            <person name="Sanchez-Ramirez S."/>
            <person name="Szollosi G.J."/>
            <person name="Szarkandi J.G."/>
            <person name="Papp V."/>
            <person name="Albert L."/>
            <person name="Andreopoulos W."/>
            <person name="Angelini C."/>
            <person name="Antonin V."/>
            <person name="Barry K.W."/>
            <person name="Bougher N.L."/>
            <person name="Buchanan P."/>
            <person name="Buyck B."/>
            <person name="Bense V."/>
            <person name="Catcheside P."/>
            <person name="Chovatia M."/>
            <person name="Cooper J."/>
            <person name="Damon W."/>
            <person name="Desjardin D."/>
            <person name="Finy P."/>
            <person name="Geml J."/>
            <person name="Haridas S."/>
            <person name="Hughes K."/>
            <person name="Justo A."/>
            <person name="Karasinski D."/>
            <person name="Kautmanova I."/>
            <person name="Kiss B."/>
            <person name="Kocsube S."/>
            <person name="Kotiranta H."/>
            <person name="LaButti K.M."/>
            <person name="Lechner B.E."/>
            <person name="Liimatainen K."/>
            <person name="Lipzen A."/>
            <person name="Lukacs Z."/>
            <person name="Mihaltcheva S."/>
            <person name="Morgado L.N."/>
            <person name="Niskanen T."/>
            <person name="Noordeloos M.E."/>
            <person name="Ohm R.A."/>
            <person name="Ortiz-Santana B."/>
            <person name="Ovrebo C."/>
            <person name="Racz N."/>
            <person name="Riley R."/>
            <person name="Savchenko A."/>
            <person name="Shiryaev A."/>
            <person name="Soop K."/>
            <person name="Spirin V."/>
            <person name="Szebenyi C."/>
            <person name="Tomsovsky M."/>
            <person name="Tulloss R.E."/>
            <person name="Uehling J."/>
            <person name="Grigoriev I.V."/>
            <person name="Vagvolgyi C."/>
            <person name="Papp T."/>
            <person name="Martin F.M."/>
            <person name="Miettinen O."/>
            <person name="Hibbett D.S."/>
            <person name="Nagy L.G."/>
        </authorList>
    </citation>
    <scope>NUCLEOTIDE SEQUENCE [LARGE SCALE GENOMIC DNA]</scope>
    <source>
        <strain evidence="1 2">OMC1185</strain>
    </source>
</reference>
<evidence type="ECO:0000313" key="2">
    <source>
        <dbReference type="Proteomes" id="UP000305948"/>
    </source>
</evidence>
<dbReference type="Gene3D" id="1.20.140.10">
    <property type="entry name" value="Butyryl-CoA Dehydrogenase, subunit A, domain 3"/>
    <property type="match status" value="1"/>
</dbReference>
<accession>A0A5C3MN82</accession>
<dbReference type="AlphaFoldDB" id="A0A5C3MN82"/>
<evidence type="ECO:0000313" key="1">
    <source>
        <dbReference type="EMBL" id="TFK46243.1"/>
    </source>
</evidence>
<dbReference type="InterPro" id="IPR009100">
    <property type="entry name" value="AcylCoA_DH/oxidase_NM_dom_sf"/>
</dbReference>
<dbReference type="InterPro" id="IPR012258">
    <property type="entry name" value="Acyl-CoA_oxidase"/>
</dbReference>
<dbReference type="SUPFAM" id="SSF47203">
    <property type="entry name" value="Acyl-CoA dehydrogenase C-terminal domain-like"/>
    <property type="match status" value="1"/>
</dbReference>
<dbReference type="GO" id="GO:0005504">
    <property type="term" value="F:fatty acid binding"/>
    <property type="evidence" value="ECO:0007669"/>
    <property type="project" value="TreeGrafter"/>
</dbReference>
<dbReference type="GO" id="GO:0071949">
    <property type="term" value="F:FAD binding"/>
    <property type="evidence" value="ECO:0007669"/>
    <property type="project" value="InterPro"/>
</dbReference>
<keyword evidence="2" id="KW-1185">Reference proteome</keyword>
<proteinExistence type="predicted"/>
<dbReference type="GO" id="GO:0055088">
    <property type="term" value="P:lipid homeostasis"/>
    <property type="evidence" value="ECO:0007669"/>
    <property type="project" value="TreeGrafter"/>
</dbReference>
<organism evidence="1 2">
    <name type="scientific">Heliocybe sulcata</name>
    <dbReference type="NCBI Taxonomy" id="5364"/>
    <lineage>
        <taxon>Eukaryota</taxon>
        <taxon>Fungi</taxon>
        <taxon>Dikarya</taxon>
        <taxon>Basidiomycota</taxon>
        <taxon>Agaricomycotina</taxon>
        <taxon>Agaricomycetes</taxon>
        <taxon>Gloeophyllales</taxon>
        <taxon>Gloeophyllaceae</taxon>
        <taxon>Heliocybe</taxon>
    </lineage>
</organism>
<name>A0A5C3MN82_9AGAM</name>
<dbReference type="PANTHER" id="PTHR10909">
    <property type="entry name" value="ELECTRON TRANSPORT OXIDOREDUCTASE"/>
    <property type="match status" value="1"/>
</dbReference>
<dbReference type="OrthoDB" id="538336at2759"/>
<dbReference type="Gene3D" id="2.40.110.10">
    <property type="entry name" value="Butyryl-CoA Dehydrogenase, subunit A, domain 2"/>
    <property type="match status" value="1"/>
</dbReference>
<dbReference type="InterPro" id="IPR046373">
    <property type="entry name" value="Acyl-CoA_Oxase/DH_mid-dom_sf"/>
</dbReference>
<protein>
    <recommendedName>
        <fullName evidence="3">Acyl-CoA dehydrogenase NM domain-like protein</fullName>
    </recommendedName>
</protein>
<dbReference type="STRING" id="5364.A0A5C3MN82"/>
<evidence type="ECO:0008006" key="3">
    <source>
        <dbReference type="Google" id="ProtNLM"/>
    </source>
</evidence>
<gene>
    <name evidence="1" type="ORF">OE88DRAFT_1812070</name>
</gene>
<dbReference type="PANTHER" id="PTHR10909:SF382">
    <property type="entry name" value="ACYL-COENZYME A OXIDASE"/>
    <property type="match status" value="1"/>
</dbReference>
<dbReference type="EMBL" id="ML213532">
    <property type="protein sequence ID" value="TFK46243.1"/>
    <property type="molecule type" value="Genomic_DNA"/>
</dbReference>
<dbReference type="Proteomes" id="UP000305948">
    <property type="component" value="Unassembled WGS sequence"/>
</dbReference>
<dbReference type="InterPro" id="IPR036250">
    <property type="entry name" value="AcylCo_DH-like_C"/>
</dbReference>
<dbReference type="SUPFAM" id="SSF56645">
    <property type="entry name" value="Acyl-CoA dehydrogenase NM domain-like"/>
    <property type="match status" value="1"/>
</dbReference>
<dbReference type="GO" id="GO:0005777">
    <property type="term" value="C:peroxisome"/>
    <property type="evidence" value="ECO:0007669"/>
    <property type="project" value="InterPro"/>
</dbReference>
<sequence>MSVKPKIMDHPAFKTRAEFLDTDERVALAYSRAKALLEAWNLSLDDISHCSPKFWAMQNDPAVVLDIGCNNVLACHINLFIGTLAPHAVKRPEIATLLQKALRFEVVGNLLLSEIGHGLDILNLETTATWNGDGFVLHTPNPRAAKFMPPTTPISTVSKYAIVMAHLVIGGRSYGIHPFLVRTSEGSKMAKGVSSKRLPPRSGSSPLDFALTIFDNVSLPKSAFLGDPKFLSGCPTVPTAEQIQKRLHAYIWRIGIGSMAIAVPTVNAMKMVAYIGGTYSQLRHVRGKGSVELPIIAFRTQQLPVLYAVALSRVFDAWLPKAIETFMDQRLPTQVRHAMAVVFKATTCRLLTWSCREVGERLGAQGTFGHNLVSQMEMDCRGISIAEGDILVLCIRLWSELLLERYHLVPYPDSATLLARRSADYFKSGRTLLHSFEKGHRDPRFNALVLPVSERAICAYGHALAHGYARRAGVAQPLLDLFELAVIKLDPTWYIECAGITGESLMDSEDRAVQATLPALDKYIRELDVSSYVTAPIVDASRWSDWENQLREHRTEDGGGQDVYHIKGANSFVLSKL</sequence>
<dbReference type="GO" id="GO:0003997">
    <property type="term" value="F:acyl-CoA oxidase activity"/>
    <property type="evidence" value="ECO:0007669"/>
    <property type="project" value="InterPro"/>
</dbReference>